<keyword evidence="3" id="KW-1185">Reference proteome</keyword>
<dbReference type="AlphaFoldDB" id="A0AAW1MVT7"/>
<dbReference type="GO" id="GO:0009408">
    <property type="term" value="P:response to heat"/>
    <property type="evidence" value="ECO:0007669"/>
    <property type="project" value="InterPro"/>
</dbReference>
<evidence type="ECO:0000256" key="1">
    <source>
        <dbReference type="SAM" id="MobiDB-lite"/>
    </source>
</evidence>
<dbReference type="PANTHER" id="PTHR35098:SF1">
    <property type="entry name" value="NODULIN-RELATED PROTEIN 2"/>
    <property type="match status" value="1"/>
</dbReference>
<protein>
    <submittedName>
        <fullName evidence="2">Uncharacterized protein</fullName>
    </submittedName>
</protein>
<feature type="region of interest" description="Disordered" evidence="1">
    <location>
        <begin position="135"/>
        <end position="188"/>
    </location>
</feature>
<proteinExistence type="predicted"/>
<comment type="caution">
    <text evidence="2">The sequence shown here is derived from an EMBL/GenBank/DDBJ whole genome shotgun (WGS) entry which is preliminary data.</text>
</comment>
<sequence length="203" mass="20596">MEDEHTRSTTTNNSKPTASKSEVISSAKVIMDAAKSAFANDNERIDKAKVAEAAANVLEATSHYGKFEDKSYGKLINKAEDYLHKYNSTHSTTTAATTDGGGGATEGHGGGGGDGKEGHGGGGYGEYLKMAQGIMSHGNNDNKHDGHDGVHHGHMKDDGIAHGGGGGGGGHGGDAHSSHSNSGGGGGGGYGEYVKFAQGILKK</sequence>
<feature type="compositionally biased region" description="Basic and acidic residues" evidence="1">
    <location>
        <begin position="140"/>
        <end position="160"/>
    </location>
</feature>
<evidence type="ECO:0000313" key="3">
    <source>
        <dbReference type="Proteomes" id="UP001443914"/>
    </source>
</evidence>
<organism evidence="2 3">
    <name type="scientific">Saponaria officinalis</name>
    <name type="common">Common soapwort</name>
    <name type="synonym">Lychnis saponaria</name>
    <dbReference type="NCBI Taxonomy" id="3572"/>
    <lineage>
        <taxon>Eukaryota</taxon>
        <taxon>Viridiplantae</taxon>
        <taxon>Streptophyta</taxon>
        <taxon>Embryophyta</taxon>
        <taxon>Tracheophyta</taxon>
        <taxon>Spermatophyta</taxon>
        <taxon>Magnoliopsida</taxon>
        <taxon>eudicotyledons</taxon>
        <taxon>Gunneridae</taxon>
        <taxon>Pentapetalae</taxon>
        <taxon>Caryophyllales</taxon>
        <taxon>Caryophyllaceae</taxon>
        <taxon>Caryophylleae</taxon>
        <taxon>Saponaria</taxon>
    </lineage>
</organism>
<feature type="compositionally biased region" description="Polar residues" evidence="1">
    <location>
        <begin position="8"/>
        <end position="23"/>
    </location>
</feature>
<accession>A0AAW1MVT7</accession>
<feature type="compositionally biased region" description="Gly residues" evidence="1">
    <location>
        <begin position="161"/>
        <end position="172"/>
    </location>
</feature>
<name>A0AAW1MVT7_SAPOF</name>
<dbReference type="GO" id="GO:0010115">
    <property type="term" value="P:regulation of abscisic acid biosynthetic process"/>
    <property type="evidence" value="ECO:0007669"/>
    <property type="project" value="InterPro"/>
</dbReference>
<reference evidence="2" key="1">
    <citation type="submission" date="2024-03" db="EMBL/GenBank/DDBJ databases">
        <title>WGS assembly of Saponaria officinalis var. Norfolk2.</title>
        <authorList>
            <person name="Jenkins J."/>
            <person name="Shu S."/>
            <person name="Grimwood J."/>
            <person name="Barry K."/>
            <person name="Goodstein D."/>
            <person name="Schmutz J."/>
            <person name="Leebens-Mack J."/>
            <person name="Osbourn A."/>
        </authorList>
    </citation>
    <scope>NUCLEOTIDE SEQUENCE [LARGE SCALE GENOMIC DNA]</scope>
    <source>
        <strain evidence="2">JIC</strain>
    </source>
</reference>
<dbReference type="Proteomes" id="UP001443914">
    <property type="component" value="Unassembled WGS sequence"/>
</dbReference>
<feature type="region of interest" description="Disordered" evidence="1">
    <location>
        <begin position="1"/>
        <end position="23"/>
    </location>
</feature>
<feature type="compositionally biased region" description="Gly residues" evidence="1">
    <location>
        <begin position="99"/>
        <end position="113"/>
    </location>
</feature>
<dbReference type="InterPro" id="IPR040294">
    <property type="entry name" value="Nodulin-rel_1/2"/>
</dbReference>
<evidence type="ECO:0000313" key="2">
    <source>
        <dbReference type="EMBL" id="KAK9750708.1"/>
    </source>
</evidence>
<gene>
    <name evidence="2" type="ORF">RND81_02G215700</name>
</gene>
<dbReference type="PANTHER" id="PTHR35098">
    <property type="entry name" value="EXPRESSED PROTEIN"/>
    <property type="match status" value="1"/>
</dbReference>
<dbReference type="EMBL" id="JBDFQZ010000002">
    <property type="protein sequence ID" value="KAK9750708.1"/>
    <property type="molecule type" value="Genomic_DNA"/>
</dbReference>
<feature type="region of interest" description="Disordered" evidence="1">
    <location>
        <begin position="91"/>
        <end position="123"/>
    </location>
</feature>